<evidence type="ECO:0000256" key="1">
    <source>
        <dbReference type="ARBA" id="ARBA00004651"/>
    </source>
</evidence>
<dbReference type="InterPro" id="IPR018076">
    <property type="entry name" value="T2SS_GspF_dom"/>
</dbReference>
<keyword evidence="3" id="KW-1003">Cell membrane</keyword>
<dbReference type="EMBL" id="CP036267">
    <property type="protein sequence ID" value="QDT31573.1"/>
    <property type="molecule type" value="Genomic_DNA"/>
</dbReference>
<evidence type="ECO:0000259" key="8">
    <source>
        <dbReference type="Pfam" id="PF00482"/>
    </source>
</evidence>
<name>A0A517QIU0_9PLAN</name>
<proteinExistence type="inferred from homology"/>
<evidence type="ECO:0000256" key="4">
    <source>
        <dbReference type="ARBA" id="ARBA00022692"/>
    </source>
</evidence>
<keyword evidence="10" id="KW-1185">Reference proteome</keyword>
<keyword evidence="4 7" id="KW-0812">Transmembrane</keyword>
<keyword evidence="5 7" id="KW-1133">Transmembrane helix</keyword>
<comment type="similarity">
    <text evidence="2">Belongs to the GSP F family.</text>
</comment>
<keyword evidence="6 7" id="KW-0472">Membrane</keyword>
<feature type="transmembrane region" description="Helical" evidence="7">
    <location>
        <begin position="314"/>
        <end position="338"/>
    </location>
</feature>
<organism evidence="9 10">
    <name type="scientific">Thalassoglobus polymorphus</name>
    <dbReference type="NCBI Taxonomy" id="2527994"/>
    <lineage>
        <taxon>Bacteria</taxon>
        <taxon>Pseudomonadati</taxon>
        <taxon>Planctomycetota</taxon>
        <taxon>Planctomycetia</taxon>
        <taxon>Planctomycetales</taxon>
        <taxon>Planctomycetaceae</taxon>
        <taxon>Thalassoglobus</taxon>
    </lineage>
</organism>
<dbReference type="AlphaFoldDB" id="A0A517QIU0"/>
<dbReference type="OrthoDB" id="267134at2"/>
<accession>A0A517QIU0</accession>
<dbReference type="Pfam" id="PF00482">
    <property type="entry name" value="T2SSF"/>
    <property type="match status" value="2"/>
</dbReference>
<evidence type="ECO:0000256" key="2">
    <source>
        <dbReference type="ARBA" id="ARBA00005745"/>
    </source>
</evidence>
<evidence type="ECO:0000256" key="3">
    <source>
        <dbReference type="ARBA" id="ARBA00022475"/>
    </source>
</evidence>
<dbReference type="Proteomes" id="UP000315724">
    <property type="component" value="Chromosome"/>
</dbReference>
<evidence type="ECO:0000313" key="9">
    <source>
        <dbReference type="EMBL" id="QDT31573.1"/>
    </source>
</evidence>
<dbReference type="RefSeq" id="WP_145196253.1">
    <property type="nucleotide sequence ID" value="NZ_CP036267.1"/>
</dbReference>
<feature type="transmembrane region" description="Helical" evidence="7">
    <location>
        <begin position="162"/>
        <end position="179"/>
    </location>
</feature>
<evidence type="ECO:0000256" key="5">
    <source>
        <dbReference type="ARBA" id="ARBA00022989"/>
    </source>
</evidence>
<evidence type="ECO:0000313" key="10">
    <source>
        <dbReference type="Proteomes" id="UP000315724"/>
    </source>
</evidence>
<gene>
    <name evidence="9" type="primary">epsF_2</name>
    <name evidence="9" type="ORF">Mal48_08070</name>
</gene>
<sequence length="342" mass="37584">MESSDETSDPQPTEPRTVLSPLMIAAGLRAAASEMSSSQDREGLIKLADALQTGASVDGALAKTPGLPADLQQIVLAGTQTGRLPQLLEEYLSTNRQSRTLWKSFYFSLLYPTVVLLFATITVSLFLALIVPQFKEIFFDFGVELPLLTKVIIQSADVANKVWLPMFFVFVCFVVLFLVRKAIPFAAFRARLFHLLPWIGTAQAMAAASEFCSRLAVLVECRMPLDEAMQIVSQTVHDPYMSEVTDKFSNQLRSGSPPEEVARDLPGLPHFLRNAFRWSNDPETFAEGLRSLAIVYSSQARVSAGRLIIVTEPVVFVGVALVTGTVVVGMFLPLIQLINLLS</sequence>
<dbReference type="PANTHER" id="PTHR30012:SF0">
    <property type="entry name" value="TYPE II SECRETION SYSTEM PROTEIN F-RELATED"/>
    <property type="match status" value="1"/>
</dbReference>
<feature type="domain" description="Type II secretion system protein GspF" evidence="8">
    <location>
        <begin position="23"/>
        <end position="132"/>
    </location>
</feature>
<dbReference type="Gene3D" id="1.20.81.30">
    <property type="entry name" value="Type II secretion system (T2SS), domain F"/>
    <property type="match status" value="2"/>
</dbReference>
<dbReference type="InterPro" id="IPR003004">
    <property type="entry name" value="GspF/PilC"/>
</dbReference>
<protein>
    <submittedName>
        <fullName evidence="9">Type II secretion system protein F</fullName>
    </submittedName>
</protein>
<dbReference type="InterPro" id="IPR042094">
    <property type="entry name" value="T2SS_GspF_sf"/>
</dbReference>
<dbReference type="PANTHER" id="PTHR30012">
    <property type="entry name" value="GENERAL SECRETION PATHWAY PROTEIN"/>
    <property type="match status" value="1"/>
</dbReference>
<feature type="domain" description="Type II secretion system protein GspF" evidence="8">
    <location>
        <begin position="211"/>
        <end position="333"/>
    </location>
</feature>
<dbReference type="KEGG" id="tpol:Mal48_08070"/>
<comment type="subcellular location">
    <subcellularLocation>
        <location evidence="1">Cell membrane</location>
        <topology evidence="1">Multi-pass membrane protein</topology>
    </subcellularLocation>
</comment>
<feature type="transmembrane region" description="Helical" evidence="7">
    <location>
        <begin position="105"/>
        <end position="131"/>
    </location>
</feature>
<evidence type="ECO:0000256" key="7">
    <source>
        <dbReference type="SAM" id="Phobius"/>
    </source>
</evidence>
<dbReference type="GO" id="GO:0005886">
    <property type="term" value="C:plasma membrane"/>
    <property type="evidence" value="ECO:0007669"/>
    <property type="project" value="UniProtKB-SubCell"/>
</dbReference>
<evidence type="ECO:0000256" key="6">
    <source>
        <dbReference type="ARBA" id="ARBA00023136"/>
    </source>
</evidence>
<reference evidence="9 10" key="1">
    <citation type="submission" date="2019-02" db="EMBL/GenBank/DDBJ databases">
        <title>Deep-cultivation of Planctomycetes and their phenomic and genomic characterization uncovers novel biology.</title>
        <authorList>
            <person name="Wiegand S."/>
            <person name="Jogler M."/>
            <person name="Boedeker C."/>
            <person name="Pinto D."/>
            <person name="Vollmers J."/>
            <person name="Rivas-Marin E."/>
            <person name="Kohn T."/>
            <person name="Peeters S.H."/>
            <person name="Heuer A."/>
            <person name="Rast P."/>
            <person name="Oberbeckmann S."/>
            <person name="Bunk B."/>
            <person name="Jeske O."/>
            <person name="Meyerdierks A."/>
            <person name="Storesund J.E."/>
            <person name="Kallscheuer N."/>
            <person name="Luecker S."/>
            <person name="Lage O.M."/>
            <person name="Pohl T."/>
            <person name="Merkel B.J."/>
            <person name="Hornburger P."/>
            <person name="Mueller R.-W."/>
            <person name="Bruemmer F."/>
            <person name="Labrenz M."/>
            <person name="Spormann A.M."/>
            <person name="Op den Camp H."/>
            <person name="Overmann J."/>
            <person name="Amann R."/>
            <person name="Jetten M.S.M."/>
            <person name="Mascher T."/>
            <person name="Medema M.H."/>
            <person name="Devos D.P."/>
            <person name="Kaster A.-K."/>
            <person name="Ovreas L."/>
            <person name="Rohde M."/>
            <person name="Galperin M.Y."/>
            <person name="Jogler C."/>
        </authorList>
    </citation>
    <scope>NUCLEOTIDE SEQUENCE [LARGE SCALE GENOMIC DNA]</scope>
    <source>
        <strain evidence="9 10">Mal48</strain>
    </source>
</reference>
<dbReference type="PRINTS" id="PR00812">
    <property type="entry name" value="BCTERIALGSPF"/>
</dbReference>